<evidence type="ECO:0000313" key="2">
    <source>
        <dbReference type="EMBL" id="MDX8126906.1"/>
    </source>
</evidence>
<dbReference type="RefSeq" id="WP_319960967.1">
    <property type="nucleotide sequence ID" value="NZ_JAXARY010000004.1"/>
</dbReference>
<organism evidence="2 3">
    <name type="scientific">Methylomonas defluvii</name>
    <dbReference type="NCBI Taxonomy" id="3045149"/>
    <lineage>
        <taxon>Bacteria</taxon>
        <taxon>Pseudomonadati</taxon>
        <taxon>Pseudomonadota</taxon>
        <taxon>Gammaproteobacteria</taxon>
        <taxon>Methylococcales</taxon>
        <taxon>Methylococcaceae</taxon>
        <taxon>Methylomonas</taxon>
    </lineage>
</organism>
<dbReference type="InterPro" id="IPR036397">
    <property type="entry name" value="RNaseH_sf"/>
</dbReference>
<feature type="domain" description="Integrase catalytic" evidence="1">
    <location>
        <begin position="148"/>
        <end position="343"/>
    </location>
</feature>
<gene>
    <name evidence="2" type="ORF">QLH52_06400</name>
</gene>
<comment type="caution">
    <text evidence="2">The sequence shown here is derived from an EMBL/GenBank/DDBJ whole genome shotgun (WGS) entry which is preliminary data.</text>
</comment>
<dbReference type="InterPro" id="IPR001584">
    <property type="entry name" value="Integrase_cat-core"/>
</dbReference>
<dbReference type="PROSITE" id="PS50994">
    <property type="entry name" value="INTEGRASE"/>
    <property type="match status" value="1"/>
</dbReference>
<reference evidence="2 3" key="1">
    <citation type="submission" date="2023-11" db="EMBL/GenBank/DDBJ databases">
        <authorList>
            <person name="Ouyang M.-Y."/>
        </authorList>
    </citation>
    <scope>NUCLEOTIDE SEQUENCE [LARGE SCALE GENOMIC DNA]</scope>
    <source>
        <strain evidence="2 3">OY6</strain>
    </source>
</reference>
<evidence type="ECO:0000313" key="3">
    <source>
        <dbReference type="Proteomes" id="UP001284537"/>
    </source>
</evidence>
<name>A0ABU4UBT9_9GAMM</name>
<dbReference type="Proteomes" id="UP001284537">
    <property type="component" value="Unassembled WGS sequence"/>
</dbReference>
<dbReference type="PANTHER" id="PTHR35004:SF7">
    <property type="entry name" value="INTEGRASE PROTEIN"/>
    <property type="match status" value="1"/>
</dbReference>
<keyword evidence="3" id="KW-1185">Reference proteome</keyword>
<proteinExistence type="predicted"/>
<dbReference type="SUPFAM" id="SSF53098">
    <property type="entry name" value="Ribonuclease H-like"/>
    <property type="match status" value="1"/>
</dbReference>
<dbReference type="EMBL" id="JAXARY010000004">
    <property type="protein sequence ID" value="MDX8126906.1"/>
    <property type="molecule type" value="Genomic_DNA"/>
</dbReference>
<accession>A0ABU4UBT9</accession>
<protein>
    <submittedName>
        <fullName evidence="2">IS481 family transposase</fullName>
    </submittedName>
</protein>
<dbReference type="PANTHER" id="PTHR35004">
    <property type="entry name" value="TRANSPOSASE RV3428C-RELATED"/>
    <property type="match status" value="1"/>
</dbReference>
<dbReference type="Gene3D" id="3.30.420.10">
    <property type="entry name" value="Ribonuclease H-like superfamily/Ribonuclease H"/>
    <property type="match status" value="1"/>
</dbReference>
<dbReference type="InterPro" id="IPR012337">
    <property type="entry name" value="RNaseH-like_sf"/>
</dbReference>
<evidence type="ECO:0000259" key="1">
    <source>
        <dbReference type="PROSITE" id="PS50994"/>
    </source>
</evidence>
<sequence length="556" mass="63287">MPRKRLPFEVLIALQNQLDALSPRDTQRKDLVEATCEAFGISASTVRRQLRTHQLPYLTHRSDYNTSRSLPEVDMRRYCELIAALKLRTTSKKGRRLSTKACIGILEKSGIETAEGLVKVESGLLKLSTVSRYLKQWGYDNRTLTIEPPWTPFQATFSNECWQFDFSPSDLKKPEFFGKTLKEGSEYLALAGVTDDRSGVCYQEYHLVKGEDVITALLFLFNAMSAKKDKNNPFQGIPSVIYMDAGPVSKSRVFLWVMKQLGIEVRVHMPRGSDGRRTTSRSKGKVERSFLTIKSSLETLYHLQQPETLEEANAWLHRYLEEYNAMDHRYEDHSRMEDWLQNLPSTGFREMCSWDRFRTFAREPEQRKADSNACVGIDGIRYQLSHDMAGQDITLLWGIFDNELYVEFNDEKLGPFYPKEGPIPFGKFRKHKKSSVELKADRIGELAKTISLPRSALSGINGSDQALLAQANIVQMEKPKSMPFDDSPFLQPTTFKNKLDAKTAIADYLGKPLSRLTDQQIAAINTILDETLDKKTVLDKIRAYFTLSSTGHSGGD</sequence>